<dbReference type="Gene3D" id="3.40.50.150">
    <property type="entry name" value="Vaccinia Virus protein VP39"/>
    <property type="match status" value="2"/>
</dbReference>
<dbReference type="InterPro" id="IPR029063">
    <property type="entry name" value="SAM-dependent_MTases_sf"/>
</dbReference>
<evidence type="ECO:0000256" key="5">
    <source>
        <dbReference type="ARBA" id="ARBA00047942"/>
    </source>
</evidence>
<evidence type="ECO:0000259" key="6">
    <source>
        <dbReference type="PROSITE" id="PS50042"/>
    </source>
</evidence>
<evidence type="ECO:0000256" key="1">
    <source>
        <dbReference type="ARBA" id="ARBA00011900"/>
    </source>
</evidence>
<dbReference type="PANTHER" id="PTHR33841">
    <property type="entry name" value="DNA METHYLTRANSFERASE YEEA-RELATED"/>
    <property type="match status" value="1"/>
</dbReference>
<dbReference type="PANTHER" id="PTHR33841:SF1">
    <property type="entry name" value="DNA METHYLTRANSFERASE A"/>
    <property type="match status" value="1"/>
</dbReference>
<keyword evidence="3 7" id="KW-0808">Transferase</keyword>
<evidence type="ECO:0000313" key="7">
    <source>
        <dbReference type="EMBL" id="SDE88589.1"/>
    </source>
</evidence>
<comment type="catalytic activity">
    <reaction evidence="5">
        <text>a 2'-deoxyadenosine in DNA + S-adenosyl-L-methionine = an N(6)-methyl-2'-deoxyadenosine in DNA + S-adenosyl-L-homocysteine + H(+)</text>
        <dbReference type="Rhea" id="RHEA:15197"/>
        <dbReference type="Rhea" id="RHEA-COMP:12418"/>
        <dbReference type="Rhea" id="RHEA-COMP:12419"/>
        <dbReference type="ChEBI" id="CHEBI:15378"/>
        <dbReference type="ChEBI" id="CHEBI:57856"/>
        <dbReference type="ChEBI" id="CHEBI:59789"/>
        <dbReference type="ChEBI" id="CHEBI:90615"/>
        <dbReference type="ChEBI" id="CHEBI:90616"/>
        <dbReference type="EC" id="2.1.1.72"/>
    </reaction>
</comment>
<evidence type="ECO:0000313" key="8">
    <source>
        <dbReference type="Proteomes" id="UP000199446"/>
    </source>
</evidence>
<feature type="domain" description="Cyclic nucleotide-binding" evidence="6">
    <location>
        <begin position="171"/>
        <end position="225"/>
    </location>
</feature>
<dbReference type="InterPro" id="IPR002052">
    <property type="entry name" value="DNA_methylase_N6_adenine_CS"/>
</dbReference>
<keyword evidence="2 7" id="KW-0489">Methyltransferase</keyword>
<dbReference type="GO" id="GO:0003676">
    <property type="term" value="F:nucleic acid binding"/>
    <property type="evidence" value="ECO:0007669"/>
    <property type="project" value="InterPro"/>
</dbReference>
<dbReference type="PROSITE" id="PS00092">
    <property type="entry name" value="N6_MTASE"/>
    <property type="match status" value="1"/>
</dbReference>
<dbReference type="PROSITE" id="PS50042">
    <property type="entry name" value="CNMP_BINDING_3"/>
    <property type="match status" value="1"/>
</dbReference>
<dbReference type="InterPro" id="IPR050953">
    <property type="entry name" value="N4_N6_ade-DNA_methylase"/>
</dbReference>
<evidence type="ECO:0000256" key="3">
    <source>
        <dbReference type="ARBA" id="ARBA00022679"/>
    </source>
</evidence>
<name>A0A1G7GKR5_9DEIN</name>
<evidence type="ECO:0000256" key="2">
    <source>
        <dbReference type="ARBA" id="ARBA00022603"/>
    </source>
</evidence>
<reference evidence="8" key="1">
    <citation type="submission" date="2016-10" db="EMBL/GenBank/DDBJ databases">
        <authorList>
            <person name="Varghese N."/>
            <person name="Submissions S."/>
        </authorList>
    </citation>
    <scope>NUCLEOTIDE SEQUENCE [LARGE SCALE GENOMIC DNA]</scope>
    <source>
        <strain evidence="8">CGMCC 1.6992</strain>
    </source>
</reference>
<dbReference type="Proteomes" id="UP000199446">
    <property type="component" value="Unassembled WGS sequence"/>
</dbReference>
<dbReference type="Pfam" id="PF07669">
    <property type="entry name" value="Eco57I"/>
    <property type="match status" value="1"/>
</dbReference>
<dbReference type="GO" id="GO:0006304">
    <property type="term" value="P:DNA modification"/>
    <property type="evidence" value="ECO:0007669"/>
    <property type="project" value="InterPro"/>
</dbReference>
<keyword evidence="4" id="KW-0949">S-adenosyl-L-methionine</keyword>
<keyword evidence="8" id="KW-1185">Reference proteome</keyword>
<dbReference type="InterPro" id="IPR000595">
    <property type="entry name" value="cNMP-bd_dom"/>
</dbReference>
<organism evidence="7 8">
    <name type="scientific">Thermus arciformis</name>
    <dbReference type="NCBI Taxonomy" id="482827"/>
    <lineage>
        <taxon>Bacteria</taxon>
        <taxon>Thermotogati</taxon>
        <taxon>Deinococcota</taxon>
        <taxon>Deinococci</taxon>
        <taxon>Thermales</taxon>
        <taxon>Thermaceae</taxon>
        <taxon>Thermus</taxon>
    </lineage>
</organism>
<dbReference type="EMBL" id="FNBC01000014">
    <property type="protein sequence ID" value="SDE88589.1"/>
    <property type="molecule type" value="Genomic_DNA"/>
</dbReference>
<dbReference type="EC" id="2.1.1.72" evidence="1"/>
<dbReference type="InterPro" id="IPR011639">
    <property type="entry name" value="MethylTrfase_TaqI-like_dom"/>
</dbReference>
<dbReference type="PRINTS" id="PR00507">
    <property type="entry name" value="N12N6MTFRASE"/>
</dbReference>
<accession>A0A1G7GKR5</accession>
<dbReference type="STRING" id="482827.SAMN04488243_11462"/>
<sequence>MIGLVAEPKASRRRGEESALRLEGGLFGPEFLALLEKGTVPFQTPRDFGLPRGRSLQEEIAESYREAKTLYALFRARLERALGTEAEGEVTRERWVKPFLSLLGYRLSYRGHAEAGDRKYEILYRADEMEEAPPVHVVPWGQDLSRATRRGRSPHGLLQDYLNASEHLWGLVTNGRVLRLLRKTPFVRRQAYLEVDLEALMEEDRFGEFALVYRLLHRSRLPRDAATAHEAPVERYHLMAVEQGERVREGLREAVEGFLQELGTGFLRGPMGEELARDPEALYHDLLRLAYRVLFLLVAEARGVLGGDEVYREAFGLHRLLRLSERREAYTEDPDLWLGLKTLFELLRNPGLRVNGAPAAEALGLGVLNGGLFGERLRLEEAPFSVENRHLLAAFRRLALFYDPEARTLKRVNYAALDVEELGSVYESLLDHSPQVVWEEGGWAFRFARGSERKRTGSYYTPHELVDLVLKEALDPVVEARLKAAGDDPKAQEAALLSLKVLDPAAGSGHFLLGAARRLGRRLAQIRTGEEEPSPEAYREAVRDVVQNCLYAVDKNPLAVELCRMALWMESYVPGKPLSFLDHRVKCGDSLVGVLDPKVLVEGIPDGAYEAKEGDDRRFAREAREANRRERAGAQGLFDTDFFTKEEEDHAKLLEAFACLPEDTAEQVAAKARLYEELRRKGTWRRLLLASHLWTAAFFQPLRRGEPFITSRHVREVLKGGRIPEAVEALAHVFAERHRFFHWWLEFSDVFQKGGFDVVLGNPPWERLEGETHFYRRSGAYPLASSVSSLNTYLLFLERILALRRGDGFIGLLVPTGIGTDAGGKALFQHLWNGGFLQRLLDFENRKGLFSDVDRRFRFSLVVVGPPHRERRATVAFFLQEPEEANDPHRVFPLDDEALFLFNPNSRTLSSFRTRQDYLLNRLIYERAGVFIRRDGEGGGVNPWMATPVLLFSSESSAGHLLPKKGARRGSFWTHEGKRSVPFIEAKMIHQYDHRYATYENGRTRSVDLSEKRNPFYTPEPQYLVAEERLIDRLGKLGAVPRWFLAYRNVARATDERTVIATAVPYSAVGGKAPVILSPLPAPKRLCLLANLNSLVLDYAARQKVGGTDITVQHLEQLPIFPPEAYREREMAFIVPRVLELLYTAWDLAPLVQEVWEEASEFLREVIRAWWKDAPTHPDDPPPWLEESYPFPPFLWDEERRGRIRAELDAFYARLYGLNRKQLRYVLDPKDLTERELGDLLSPEEEVEDPLEEEGYRARQARSAFHGETFRVMKEKEIRRYGFYRTRRLVLESFLALELFKSRMKVALEGE</sequence>
<proteinExistence type="predicted"/>
<dbReference type="SUPFAM" id="SSF53335">
    <property type="entry name" value="S-adenosyl-L-methionine-dependent methyltransferases"/>
    <property type="match status" value="1"/>
</dbReference>
<gene>
    <name evidence="7" type="ORF">SAMN04488243_11462</name>
</gene>
<dbReference type="GO" id="GO:0032259">
    <property type="term" value="P:methylation"/>
    <property type="evidence" value="ECO:0007669"/>
    <property type="project" value="UniProtKB-KW"/>
</dbReference>
<evidence type="ECO:0000256" key="4">
    <source>
        <dbReference type="ARBA" id="ARBA00022691"/>
    </source>
</evidence>
<dbReference type="GO" id="GO:0009007">
    <property type="term" value="F:site-specific DNA-methyltransferase (adenine-specific) activity"/>
    <property type="evidence" value="ECO:0007669"/>
    <property type="project" value="UniProtKB-EC"/>
</dbReference>
<dbReference type="RefSeq" id="WP_218121479.1">
    <property type="nucleotide sequence ID" value="NZ_FNBC01000014.1"/>
</dbReference>
<protein>
    <recommendedName>
        <fullName evidence="1">site-specific DNA-methyltransferase (adenine-specific)</fullName>
        <ecNumber evidence="1">2.1.1.72</ecNumber>
    </recommendedName>
</protein>